<keyword evidence="2" id="KW-1185">Reference proteome</keyword>
<proteinExistence type="predicted"/>
<name>A0A7J6HRL3_CANSA</name>
<sequence>MHKRGKSHSIRFQLQLRKFIEHLKCIIQFPTFTQGFYQYIKATSINLNTQLWGTHINLMNDIKKPCRHEQIQNQVKGLNSGPTILPGHIEKGLDGFVYPTSHVSINPDDVAEELVR</sequence>
<dbReference type="EMBL" id="JAATIQ010000029">
    <property type="protein sequence ID" value="KAF4397917.1"/>
    <property type="molecule type" value="Genomic_DNA"/>
</dbReference>
<gene>
    <name evidence="1" type="ORF">G4B88_019638</name>
</gene>
<evidence type="ECO:0000313" key="1">
    <source>
        <dbReference type="EMBL" id="KAF4397917.1"/>
    </source>
</evidence>
<organism evidence="1 2">
    <name type="scientific">Cannabis sativa</name>
    <name type="common">Hemp</name>
    <name type="synonym">Marijuana</name>
    <dbReference type="NCBI Taxonomy" id="3483"/>
    <lineage>
        <taxon>Eukaryota</taxon>
        <taxon>Viridiplantae</taxon>
        <taxon>Streptophyta</taxon>
        <taxon>Embryophyta</taxon>
        <taxon>Tracheophyta</taxon>
        <taxon>Spermatophyta</taxon>
        <taxon>Magnoliopsida</taxon>
        <taxon>eudicotyledons</taxon>
        <taxon>Gunneridae</taxon>
        <taxon>Pentapetalae</taxon>
        <taxon>rosids</taxon>
        <taxon>fabids</taxon>
        <taxon>Rosales</taxon>
        <taxon>Cannabaceae</taxon>
        <taxon>Cannabis</taxon>
    </lineage>
</organism>
<dbReference type="AlphaFoldDB" id="A0A7J6HRL3"/>
<dbReference type="Proteomes" id="UP000583929">
    <property type="component" value="Unassembled WGS sequence"/>
</dbReference>
<comment type="caution">
    <text evidence="1">The sequence shown here is derived from an EMBL/GenBank/DDBJ whole genome shotgun (WGS) entry which is preliminary data.</text>
</comment>
<reference evidence="1 2" key="1">
    <citation type="journal article" date="2020" name="bioRxiv">
        <title>Sequence and annotation of 42 cannabis genomes reveals extensive copy number variation in cannabinoid synthesis and pathogen resistance genes.</title>
        <authorList>
            <person name="Mckernan K.J."/>
            <person name="Helbert Y."/>
            <person name="Kane L.T."/>
            <person name="Ebling H."/>
            <person name="Zhang L."/>
            <person name="Liu B."/>
            <person name="Eaton Z."/>
            <person name="Mclaughlin S."/>
            <person name="Kingan S."/>
            <person name="Baybayan P."/>
            <person name="Concepcion G."/>
            <person name="Jordan M."/>
            <person name="Riva A."/>
            <person name="Barbazuk W."/>
            <person name="Harkins T."/>
        </authorList>
    </citation>
    <scope>NUCLEOTIDE SEQUENCE [LARGE SCALE GENOMIC DNA]</scope>
    <source>
        <strain evidence="2">cv. Jamaican Lion 4</strain>
        <tissue evidence="1">Leaf</tissue>
    </source>
</reference>
<protein>
    <submittedName>
        <fullName evidence="1">Uncharacterized protein</fullName>
    </submittedName>
</protein>
<accession>A0A7J6HRL3</accession>
<evidence type="ECO:0000313" key="2">
    <source>
        <dbReference type="Proteomes" id="UP000583929"/>
    </source>
</evidence>